<dbReference type="PANTHER" id="PTHR46558">
    <property type="entry name" value="TRACRIPTIONAL REGULATORY PROTEIN-RELATED-RELATED"/>
    <property type="match status" value="1"/>
</dbReference>
<dbReference type="SUPFAM" id="SSF47413">
    <property type="entry name" value="lambda repressor-like DNA-binding domains"/>
    <property type="match status" value="1"/>
</dbReference>
<dbReference type="EMBL" id="VULN01000009">
    <property type="protein sequence ID" value="MSS82330.1"/>
    <property type="molecule type" value="Genomic_DNA"/>
</dbReference>
<protein>
    <submittedName>
        <fullName evidence="3">Helix-turn-helix transcriptional regulator</fullName>
    </submittedName>
</protein>
<name>A0A6N7VMV1_ACIFE</name>
<dbReference type="PROSITE" id="PS50943">
    <property type="entry name" value="HTH_CROC1"/>
    <property type="match status" value="1"/>
</dbReference>
<reference evidence="3 4" key="1">
    <citation type="submission" date="2019-08" db="EMBL/GenBank/DDBJ databases">
        <title>In-depth cultivation of the pig gut microbiome towards novel bacterial diversity and tailored functional studies.</title>
        <authorList>
            <person name="Wylensek D."/>
            <person name="Hitch T.C.A."/>
            <person name="Clavel T."/>
        </authorList>
    </citation>
    <scope>NUCLEOTIDE SEQUENCE [LARGE SCALE GENOMIC DNA]</scope>
    <source>
        <strain evidence="3 4">WCA-389-WT-5B</strain>
    </source>
</reference>
<evidence type="ECO:0000256" key="1">
    <source>
        <dbReference type="ARBA" id="ARBA00023125"/>
    </source>
</evidence>
<dbReference type="Pfam" id="PF01381">
    <property type="entry name" value="HTH_3"/>
    <property type="match status" value="1"/>
</dbReference>
<dbReference type="Proteomes" id="UP000441455">
    <property type="component" value="Unassembled WGS sequence"/>
</dbReference>
<organism evidence="3 4">
    <name type="scientific">Acidaminococcus fermentans</name>
    <dbReference type="NCBI Taxonomy" id="905"/>
    <lineage>
        <taxon>Bacteria</taxon>
        <taxon>Bacillati</taxon>
        <taxon>Bacillota</taxon>
        <taxon>Negativicutes</taxon>
        <taxon>Acidaminococcales</taxon>
        <taxon>Acidaminococcaceae</taxon>
        <taxon>Acidaminococcus</taxon>
    </lineage>
</organism>
<dbReference type="Gene3D" id="1.10.260.40">
    <property type="entry name" value="lambda repressor-like DNA-binding domains"/>
    <property type="match status" value="1"/>
</dbReference>
<dbReference type="InterPro" id="IPR010982">
    <property type="entry name" value="Lambda_DNA-bd_dom_sf"/>
</dbReference>
<dbReference type="CDD" id="cd00093">
    <property type="entry name" value="HTH_XRE"/>
    <property type="match status" value="1"/>
</dbReference>
<dbReference type="SMART" id="SM00530">
    <property type="entry name" value="HTH_XRE"/>
    <property type="match status" value="1"/>
</dbReference>
<accession>A0A6N7VMV1</accession>
<dbReference type="RefSeq" id="WP_154488198.1">
    <property type="nucleotide sequence ID" value="NZ_VULN01000009.1"/>
</dbReference>
<sequence length="123" mass="13876">MNIGDRIAELREQSGMKQYELAQKANMNPAVLNRIETGKRPARDDEIKALAHIFHVSTDYLLGNSDSGYYTDPETARLAQELHDNPEYKAMFDATRGLSPEAVKEVMNFIRYQKAKEGGENNG</sequence>
<dbReference type="PANTHER" id="PTHR46558:SF11">
    <property type="entry name" value="HTH-TYPE TRANSCRIPTIONAL REGULATOR XRE"/>
    <property type="match status" value="1"/>
</dbReference>
<evidence type="ECO:0000313" key="4">
    <source>
        <dbReference type="Proteomes" id="UP000441455"/>
    </source>
</evidence>
<dbReference type="AlphaFoldDB" id="A0A6N7VMV1"/>
<evidence type="ECO:0000313" key="3">
    <source>
        <dbReference type="EMBL" id="MSS82330.1"/>
    </source>
</evidence>
<gene>
    <name evidence="3" type="ORF">FX155_06960</name>
</gene>
<dbReference type="OrthoDB" id="1625599at2"/>
<comment type="caution">
    <text evidence="3">The sequence shown here is derived from an EMBL/GenBank/DDBJ whole genome shotgun (WGS) entry which is preliminary data.</text>
</comment>
<dbReference type="GO" id="GO:0003677">
    <property type="term" value="F:DNA binding"/>
    <property type="evidence" value="ECO:0007669"/>
    <property type="project" value="UniProtKB-KW"/>
</dbReference>
<proteinExistence type="predicted"/>
<dbReference type="InterPro" id="IPR001387">
    <property type="entry name" value="Cro/C1-type_HTH"/>
</dbReference>
<evidence type="ECO:0000259" key="2">
    <source>
        <dbReference type="PROSITE" id="PS50943"/>
    </source>
</evidence>
<feature type="domain" description="HTH cro/C1-type" evidence="2">
    <location>
        <begin position="7"/>
        <end position="61"/>
    </location>
</feature>
<keyword evidence="1" id="KW-0238">DNA-binding</keyword>